<feature type="binding site" evidence="9">
    <location>
        <position position="457"/>
    </location>
    <ligand>
        <name>substrate</name>
        <note>ligand shared between dimeric partners</note>
    </ligand>
</feature>
<evidence type="ECO:0000256" key="1">
    <source>
        <dbReference type="ARBA" id="ARBA00008419"/>
    </source>
</evidence>
<dbReference type="SUPFAM" id="SSF51735">
    <property type="entry name" value="NAD(P)-binding Rossmann-fold domains"/>
    <property type="match status" value="1"/>
</dbReference>
<dbReference type="Pfam" id="PF03446">
    <property type="entry name" value="NAD_binding_2"/>
    <property type="match status" value="1"/>
</dbReference>
<dbReference type="GO" id="GO:0019521">
    <property type="term" value="P:D-gluconate metabolic process"/>
    <property type="evidence" value="ECO:0007669"/>
    <property type="project" value="UniProtKB-KW"/>
</dbReference>
<dbReference type="Gene3D" id="1.20.5.320">
    <property type="entry name" value="6-Phosphogluconate Dehydrogenase, domain 3"/>
    <property type="match status" value="1"/>
</dbReference>
<dbReference type="SMART" id="SM01350">
    <property type="entry name" value="6PGD"/>
    <property type="match status" value="1"/>
</dbReference>
<evidence type="ECO:0000256" key="4">
    <source>
        <dbReference type="ARBA" id="ARBA00023002"/>
    </source>
</evidence>
<sequence>MGKQKMPVATVGVIGLGAMGAALARNIASRSMHTAIYNRTYKKTKAFMMEHGNEYLIPLKSLPAFVRSLQRPRQILIMVPAGPAVEAVIHSLLPHLNRGDVIIDGGNSHYRDTQQRYLALKKKGIHFVGCGVSGGEAGALTGPSLMPGGNKAGWNIVKPLLQSIAAKDFAGKPCVTYVGNNGAGHYIKMVHNGIEYGIMQLMAETYALLRNVYKREAPEIADIFAAWNNKKLNSYLFEIAVPVLKQKDEKKGQCCLIYNILDTASNKGTGKWASIDALDRGIAVPTITQAVYARYVSTEKQTRTRLNNTFPHTHPKGKTSQKTFVALLEDALYASIISTFAQGFDLIEKAAQEEGWDIDMAEVARIWEGGCIIRAKLLNVFHIHFKRHAGKHVFLIPAVTLLLKKHSPKLRQLVSEATSSAVPIPAFASSLFYFESMIEKQLPANMIQGLRDYFGAHTYERIDAPGSFHTRWS</sequence>
<evidence type="ECO:0000259" key="12">
    <source>
        <dbReference type="SMART" id="SM01350"/>
    </source>
</evidence>
<dbReference type="InterPro" id="IPR006115">
    <property type="entry name" value="6PGDH_NADP-bd"/>
</dbReference>
<evidence type="ECO:0000256" key="6">
    <source>
        <dbReference type="ARBA" id="ARBA00023126"/>
    </source>
</evidence>
<comment type="function">
    <text evidence="7">Catalyzes the oxidative decarboxylation of 6-phosphogluconate to ribulose 5-phosphate and CO(2), with concomitant reduction of NADP to NADPH.</text>
</comment>
<dbReference type="InterPro" id="IPR013328">
    <property type="entry name" value="6PGD_dom2"/>
</dbReference>
<feature type="binding site" description="in other chain" evidence="9">
    <location>
        <position position="107"/>
    </location>
    <ligand>
        <name>substrate</name>
        <note>ligand shared between dimeric partners</note>
    </ligand>
</feature>
<proteinExistence type="inferred from homology"/>
<accession>A0A2M6W023</accession>
<feature type="binding site" evidence="10">
    <location>
        <begin position="38"/>
        <end position="40"/>
    </location>
    <ligand>
        <name>NADP(+)</name>
        <dbReference type="ChEBI" id="CHEBI:58349"/>
    </ligand>
</feature>
<comment type="caution">
    <text evidence="13">The sequence shown here is derived from an EMBL/GenBank/DDBJ whole genome shotgun (WGS) entry which is preliminary data.</text>
</comment>
<dbReference type="UniPathway" id="UPA00115">
    <property type="reaction ID" value="UER00410"/>
</dbReference>
<dbReference type="EMBL" id="PFBZ01000203">
    <property type="protein sequence ID" value="PIT86143.1"/>
    <property type="molecule type" value="Genomic_DNA"/>
</dbReference>
<reference evidence="14" key="1">
    <citation type="submission" date="2017-09" db="EMBL/GenBank/DDBJ databases">
        <title>Depth-based differentiation of microbial function through sediment-hosted aquifers and enrichment of novel symbionts in the deep terrestrial subsurface.</title>
        <authorList>
            <person name="Probst A.J."/>
            <person name="Ladd B."/>
            <person name="Jarett J.K."/>
            <person name="Geller-Mcgrath D.E."/>
            <person name="Sieber C.M.K."/>
            <person name="Emerson J.B."/>
            <person name="Anantharaman K."/>
            <person name="Thomas B.C."/>
            <person name="Malmstrom R."/>
            <person name="Stieglmeier M."/>
            <person name="Klingl A."/>
            <person name="Woyke T."/>
            <person name="Ryan C.M."/>
            <person name="Banfield J.F."/>
        </authorList>
    </citation>
    <scope>NUCLEOTIDE SEQUENCE [LARGE SCALE GENOMIC DNA]</scope>
</reference>
<feature type="binding site" evidence="10">
    <location>
        <position position="107"/>
    </location>
    <ligand>
        <name>NADP(+)</name>
        <dbReference type="ChEBI" id="CHEBI:58349"/>
    </ligand>
</feature>
<dbReference type="GO" id="GO:0004616">
    <property type="term" value="F:phosphogluconate dehydrogenase (decarboxylating) activity"/>
    <property type="evidence" value="ECO:0007669"/>
    <property type="project" value="UniProtKB-EC"/>
</dbReference>
<keyword evidence="6 7" id="KW-0570">Pentose shunt</keyword>
<feature type="binding site" description="in other chain" evidence="9">
    <location>
        <position position="196"/>
    </location>
    <ligand>
        <name>substrate</name>
        <note>ligand shared between dimeric partners</note>
    </ligand>
</feature>
<dbReference type="PROSITE" id="PS00461">
    <property type="entry name" value="6PGD"/>
    <property type="match status" value="1"/>
</dbReference>
<keyword evidence="5 11" id="KW-0311">Gluconate utilization</keyword>
<dbReference type="PRINTS" id="PR00076">
    <property type="entry name" value="6PGDHDRGNASE"/>
</dbReference>
<keyword evidence="3 7" id="KW-0521">NADP</keyword>
<dbReference type="InterPro" id="IPR006184">
    <property type="entry name" value="6PGdom_BS"/>
</dbReference>
<comment type="subunit">
    <text evidence="2 7">Homodimer.</text>
</comment>
<name>A0A2M6W023_9BACT</name>
<feature type="binding site" evidence="10">
    <location>
        <begin position="15"/>
        <end position="20"/>
    </location>
    <ligand>
        <name>NADP(+)</name>
        <dbReference type="ChEBI" id="CHEBI:58349"/>
    </ligand>
</feature>
<comment type="pathway">
    <text evidence="7 11">Carbohydrate degradation; pentose phosphate pathway; D-ribulose 5-phosphate from D-glucose 6-phosphate (oxidative stage): step 3/3.</text>
</comment>
<organism evidence="13 14">
    <name type="scientific">Candidatus Magasanikbacteria bacterium CG10_big_fil_rev_8_21_14_0_10_43_6</name>
    <dbReference type="NCBI Taxonomy" id="1974650"/>
    <lineage>
        <taxon>Bacteria</taxon>
        <taxon>Candidatus Magasanikiibacteriota</taxon>
    </lineage>
</organism>
<dbReference type="GO" id="GO:0050661">
    <property type="term" value="F:NADP binding"/>
    <property type="evidence" value="ECO:0007669"/>
    <property type="project" value="InterPro"/>
</dbReference>
<feature type="binding site" description="in other chain" evidence="9">
    <location>
        <position position="267"/>
    </location>
    <ligand>
        <name>substrate</name>
        <note>ligand shared between dimeric partners</note>
    </ligand>
</feature>
<comment type="similarity">
    <text evidence="1 7 11">Belongs to the 6-phosphogluconate dehydrogenase family.</text>
</comment>
<dbReference type="InterPro" id="IPR006113">
    <property type="entry name" value="6PGDH_Gnd/GntZ"/>
</dbReference>
<dbReference type="NCBIfam" id="NF006765">
    <property type="entry name" value="PRK09287.1"/>
    <property type="match status" value="1"/>
</dbReference>
<dbReference type="PIRSF" id="PIRSF000109">
    <property type="entry name" value="6PGD"/>
    <property type="match status" value="1"/>
</dbReference>
<feature type="binding site" evidence="9">
    <location>
        <position position="451"/>
    </location>
    <ligand>
        <name>substrate</name>
        <note>ligand shared between dimeric partners</note>
    </ligand>
</feature>
<feature type="active site" description="Proton donor" evidence="8">
    <location>
        <position position="195"/>
    </location>
</feature>
<dbReference type="PANTHER" id="PTHR11811">
    <property type="entry name" value="6-PHOSPHOGLUCONATE DEHYDROGENASE"/>
    <property type="match status" value="1"/>
</dbReference>
<feature type="binding site" description="in other chain" evidence="9">
    <location>
        <position position="294"/>
    </location>
    <ligand>
        <name>substrate</name>
        <note>ligand shared between dimeric partners</note>
    </ligand>
</feature>
<feature type="binding site" description="in other chain" evidence="9">
    <location>
        <begin position="133"/>
        <end position="135"/>
    </location>
    <ligand>
        <name>substrate</name>
        <note>ligand shared between dimeric partners</note>
    </ligand>
</feature>
<protein>
    <recommendedName>
        <fullName evidence="7 11">6-phosphogluconate dehydrogenase, decarboxylating</fullName>
        <ecNumber evidence="7 11">1.1.1.44</ecNumber>
    </recommendedName>
</protein>
<evidence type="ECO:0000256" key="9">
    <source>
        <dbReference type="PIRSR" id="PIRSR000109-2"/>
    </source>
</evidence>
<dbReference type="Gene3D" id="3.40.50.720">
    <property type="entry name" value="NAD(P)-binding Rossmann-like Domain"/>
    <property type="match status" value="1"/>
</dbReference>
<dbReference type="AlphaFoldDB" id="A0A2M6W023"/>
<comment type="catalytic activity">
    <reaction evidence="7 11">
        <text>6-phospho-D-gluconate + NADP(+) = D-ribulose 5-phosphate + CO2 + NADPH</text>
        <dbReference type="Rhea" id="RHEA:10116"/>
        <dbReference type="ChEBI" id="CHEBI:16526"/>
        <dbReference type="ChEBI" id="CHEBI:57783"/>
        <dbReference type="ChEBI" id="CHEBI:58121"/>
        <dbReference type="ChEBI" id="CHEBI:58349"/>
        <dbReference type="ChEBI" id="CHEBI:58759"/>
        <dbReference type="EC" id="1.1.1.44"/>
    </reaction>
</comment>
<evidence type="ECO:0000256" key="7">
    <source>
        <dbReference type="PIRNR" id="PIRNR000109"/>
    </source>
</evidence>
<evidence type="ECO:0000256" key="8">
    <source>
        <dbReference type="PIRSR" id="PIRSR000109-1"/>
    </source>
</evidence>
<evidence type="ECO:0000256" key="3">
    <source>
        <dbReference type="ARBA" id="ARBA00022857"/>
    </source>
</evidence>
<feature type="binding site" description="in other chain" evidence="9">
    <location>
        <begin position="191"/>
        <end position="192"/>
    </location>
    <ligand>
        <name>substrate</name>
        <note>ligand shared between dimeric partners</note>
    </ligand>
</feature>
<feature type="binding site" evidence="10">
    <location>
        <begin position="79"/>
        <end position="81"/>
    </location>
    <ligand>
        <name>NADP(+)</name>
        <dbReference type="ChEBI" id="CHEBI:58349"/>
    </ligand>
</feature>
<feature type="domain" description="6-phosphogluconate dehydrogenase C-terminal" evidence="12">
    <location>
        <begin position="184"/>
        <end position="473"/>
    </location>
</feature>
<dbReference type="SUPFAM" id="SSF48179">
    <property type="entry name" value="6-phosphogluconate dehydrogenase C-terminal domain-like"/>
    <property type="match status" value="1"/>
</dbReference>
<evidence type="ECO:0000313" key="14">
    <source>
        <dbReference type="Proteomes" id="UP000229362"/>
    </source>
</evidence>
<dbReference type="Proteomes" id="UP000229362">
    <property type="component" value="Unassembled WGS sequence"/>
</dbReference>
<evidence type="ECO:0000256" key="10">
    <source>
        <dbReference type="PIRSR" id="PIRSR000109-3"/>
    </source>
</evidence>
<keyword evidence="4 7" id="KW-0560">Oxidoreductase</keyword>
<dbReference type="FunFam" id="1.10.1040.10:FF:000032">
    <property type="entry name" value="6-phosphogluconate dehydrogenase, decarboxylating"/>
    <property type="match status" value="1"/>
</dbReference>
<dbReference type="EC" id="1.1.1.44" evidence="7 11"/>
<dbReference type="InterPro" id="IPR006183">
    <property type="entry name" value="Pgluconate_DH"/>
</dbReference>
<evidence type="ECO:0000256" key="5">
    <source>
        <dbReference type="ARBA" id="ARBA00023064"/>
    </source>
</evidence>
<evidence type="ECO:0000313" key="13">
    <source>
        <dbReference type="EMBL" id="PIT86143.1"/>
    </source>
</evidence>
<evidence type="ECO:0000256" key="2">
    <source>
        <dbReference type="ARBA" id="ARBA00011738"/>
    </source>
</evidence>
<dbReference type="InterPro" id="IPR006114">
    <property type="entry name" value="6PGDH_C"/>
</dbReference>
<dbReference type="InterPro" id="IPR036291">
    <property type="entry name" value="NAD(P)-bd_dom_sf"/>
</dbReference>
<dbReference type="Pfam" id="PF00393">
    <property type="entry name" value="6PGD"/>
    <property type="match status" value="1"/>
</dbReference>
<gene>
    <name evidence="13" type="ORF">COU33_04815</name>
</gene>
<dbReference type="Gene3D" id="1.10.1040.10">
    <property type="entry name" value="N-(1-d-carboxylethyl)-l-norvaline Dehydrogenase, domain 2"/>
    <property type="match status" value="1"/>
</dbReference>
<evidence type="ECO:0000256" key="11">
    <source>
        <dbReference type="RuleBase" id="RU000485"/>
    </source>
</evidence>
<feature type="active site" description="Proton acceptor" evidence="8">
    <location>
        <position position="188"/>
    </location>
</feature>
<dbReference type="NCBIfam" id="TIGR00873">
    <property type="entry name" value="gnd"/>
    <property type="match status" value="1"/>
</dbReference>
<dbReference type="InterPro" id="IPR008927">
    <property type="entry name" value="6-PGluconate_DH-like_C_sf"/>
</dbReference>
<dbReference type="GO" id="GO:0006098">
    <property type="term" value="P:pentose-phosphate shunt"/>
    <property type="evidence" value="ECO:0007669"/>
    <property type="project" value="UniProtKB-UniPathway"/>
</dbReference>